<dbReference type="EMBL" id="MVGT01000466">
    <property type="protein sequence ID" value="OVA16860.1"/>
    <property type="molecule type" value="Genomic_DNA"/>
</dbReference>
<dbReference type="Proteomes" id="UP000195402">
    <property type="component" value="Unassembled WGS sequence"/>
</dbReference>
<accession>A0A200R2F3</accession>
<comment type="caution">
    <text evidence="1">The sequence shown here is derived from an EMBL/GenBank/DDBJ whole genome shotgun (WGS) entry which is preliminary data.</text>
</comment>
<dbReference type="AlphaFoldDB" id="A0A200R2F3"/>
<dbReference type="PANTHER" id="PTHR33116:SF75">
    <property type="entry name" value="RIBONUCLEASE H PROTEIN"/>
    <property type="match status" value="1"/>
</dbReference>
<proteinExistence type="predicted"/>
<reference evidence="1 2" key="1">
    <citation type="journal article" date="2017" name="Mol. Plant">
        <title>The Genome of Medicinal Plant Macleaya cordata Provides New Insights into Benzylisoquinoline Alkaloids Metabolism.</title>
        <authorList>
            <person name="Liu X."/>
            <person name="Liu Y."/>
            <person name="Huang P."/>
            <person name="Ma Y."/>
            <person name="Qing Z."/>
            <person name="Tang Q."/>
            <person name="Cao H."/>
            <person name="Cheng P."/>
            <person name="Zheng Y."/>
            <person name="Yuan Z."/>
            <person name="Zhou Y."/>
            <person name="Liu J."/>
            <person name="Tang Z."/>
            <person name="Zhuo Y."/>
            <person name="Zhang Y."/>
            <person name="Yu L."/>
            <person name="Huang J."/>
            <person name="Yang P."/>
            <person name="Peng Q."/>
            <person name="Zhang J."/>
            <person name="Jiang W."/>
            <person name="Zhang Z."/>
            <person name="Lin K."/>
            <person name="Ro D.K."/>
            <person name="Chen X."/>
            <person name="Xiong X."/>
            <person name="Shang Y."/>
            <person name="Huang S."/>
            <person name="Zeng J."/>
        </authorList>
    </citation>
    <scope>NUCLEOTIDE SEQUENCE [LARGE SCALE GENOMIC DNA]</scope>
    <source>
        <strain evidence="2">cv. BLH2017</strain>
        <tissue evidence="1">Root</tissue>
    </source>
</reference>
<evidence type="ECO:0008006" key="3">
    <source>
        <dbReference type="Google" id="ProtNLM"/>
    </source>
</evidence>
<dbReference type="OMA" id="KESIWWS"/>
<sequence length="223" mass="25869">MRNFLWGSSTRKRKICWVGWNKICKPKWSGGLGIRNLLKTNSALLSKWVWRYGKENDSLWRRVIEAKYGGARGNILPTETNIPYGTGLWRHILKHKKNITNNSTIRVNNGDATLFWIDKWIGEAPLKESFPKIFKLSRCKKAPITEVITDGNGLDFRFSRVVNNEERRELIDLVQLLEQANPLGEEEDELSCKFDSEMRSPWKSKEDLVSYSFFCMVVSLVDP</sequence>
<organism evidence="1 2">
    <name type="scientific">Macleaya cordata</name>
    <name type="common">Five-seeded plume-poppy</name>
    <name type="synonym">Bocconia cordata</name>
    <dbReference type="NCBI Taxonomy" id="56857"/>
    <lineage>
        <taxon>Eukaryota</taxon>
        <taxon>Viridiplantae</taxon>
        <taxon>Streptophyta</taxon>
        <taxon>Embryophyta</taxon>
        <taxon>Tracheophyta</taxon>
        <taxon>Spermatophyta</taxon>
        <taxon>Magnoliopsida</taxon>
        <taxon>Ranunculales</taxon>
        <taxon>Papaveraceae</taxon>
        <taxon>Papaveroideae</taxon>
        <taxon>Macleaya</taxon>
    </lineage>
</organism>
<gene>
    <name evidence="1" type="ORF">BVC80_1231g1</name>
</gene>
<dbReference type="OrthoDB" id="1435349at2759"/>
<name>A0A200R2F3_MACCD</name>
<evidence type="ECO:0000313" key="1">
    <source>
        <dbReference type="EMBL" id="OVA16860.1"/>
    </source>
</evidence>
<keyword evidence="2" id="KW-1185">Reference proteome</keyword>
<dbReference type="PANTHER" id="PTHR33116">
    <property type="entry name" value="REVERSE TRANSCRIPTASE ZINC-BINDING DOMAIN-CONTAINING PROTEIN-RELATED-RELATED"/>
    <property type="match status" value="1"/>
</dbReference>
<protein>
    <recommendedName>
        <fullName evidence="3">Reverse transcriptase zinc-binding domain</fullName>
    </recommendedName>
</protein>
<evidence type="ECO:0000313" key="2">
    <source>
        <dbReference type="Proteomes" id="UP000195402"/>
    </source>
</evidence>
<dbReference type="InParanoid" id="A0A200R2F3"/>